<reference evidence="2" key="1">
    <citation type="submission" date="2012-08" db="EMBL/GenBank/DDBJ databases">
        <title>Transcriptome of adult Musca domestica launches a platform for comparative house fly gene expression and characterization of differential gene expression among resistant and susceptible house flies.</title>
        <authorList>
            <person name="Liu N."/>
            <person name="Zhang L."/>
            <person name="Li M."/>
            <person name="Reid W."/>
        </authorList>
    </citation>
    <scope>NUCLEOTIDE SEQUENCE</scope>
    <source>
        <strain evidence="2">ALHF</strain>
        <tissue evidence="2">Whole body</tissue>
    </source>
</reference>
<feature type="compositionally biased region" description="Acidic residues" evidence="1">
    <location>
        <begin position="41"/>
        <end position="50"/>
    </location>
</feature>
<dbReference type="VEuPathDB" id="VectorBase:MDOA010566"/>
<proteinExistence type="evidence at transcript level"/>
<dbReference type="EMBL" id="KA649052">
    <property type="protein sequence ID" value="AFP63681.1"/>
    <property type="molecule type" value="mRNA"/>
</dbReference>
<evidence type="ECO:0000256" key="1">
    <source>
        <dbReference type="SAM" id="MobiDB-lite"/>
    </source>
</evidence>
<organism evidence="2">
    <name type="scientific">Musca domestica</name>
    <name type="common">House fly</name>
    <dbReference type="NCBI Taxonomy" id="7370"/>
    <lineage>
        <taxon>Eukaryota</taxon>
        <taxon>Metazoa</taxon>
        <taxon>Ecdysozoa</taxon>
        <taxon>Arthropoda</taxon>
        <taxon>Hexapoda</taxon>
        <taxon>Insecta</taxon>
        <taxon>Pterygota</taxon>
        <taxon>Neoptera</taxon>
        <taxon>Endopterygota</taxon>
        <taxon>Diptera</taxon>
        <taxon>Brachycera</taxon>
        <taxon>Muscomorpha</taxon>
        <taxon>Muscoidea</taxon>
        <taxon>Muscidae</taxon>
        <taxon>Musca</taxon>
    </lineage>
</organism>
<dbReference type="VEuPathDB" id="VectorBase:MDOMA2_001584"/>
<feature type="region of interest" description="Disordered" evidence="1">
    <location>
        <begin position="35"/>
        <end position="79"/>
    </location>
</feature>
<evidence type="ECO:0000313" key="2">
    <source>
        <dbReference type="EMBL" id="AFP63681.1"/>
    </source>
</evidence>
<sequence length="149" mass="16747">MQDEIQSLRECLTENENLRLSNQRLQNEINELRNKQHQAEEGEEDAEQQQDAEQILINHHNNNNNNHSNNNHSDSSALLLSPSDDDECELTLNSLNTTYANVQLFSPNARTIIGPAVTTTATTSGGTLVNTNTGIIYAKRELIIRDYVD</sequence>
<dbReference type="AlphaFoldDB" id="T1PJT6"/>
<name>T1PJT6_MUSDO</name>
<feature type="compositionally biased region" description="Low complexity" evidence="1">
    <location>
        <begin position="51"/>
        <end position="79"/>
    </location>
</feature>
<protein>
    <submittedName>
        <fullName evidence="2">Outer membrane protein (OmpH-like)</fullName>
    </submittedName>
</protein>
<accession>T1PJT6</accession>